<evidence type="ECO:0000256" key="1">
    <source>
        <dbReference type="SAM" id="Phobius"/>
    </source>
</evidence>
<feature type="non-terminal residue" evidence="2">
    <location>
        <position position="1"/>
    </location>
</feature>
<gene>
    <name evidence="2" type="ORF">J422_04163</name>
</gene>
<sequence>PYALPGVEKRFLYLLIILGVIVIISYIQKLNKLLNFIINTLNKIFKPIISLSVGQKFVLLAIIFLIISAIDLILRGEHIANVDAIIAYYFLVIGVLNLLFEYWNESFQKLRIIVSLILLSVLIYYTPEVTKIYPKAYYLPIIILILFLVYQFLRKFYI</sequence>
<reference evidence="2 3" key="1">
    <citation type="journal article" date="2013" name="Genome Announc.">
        <title>Draft Genome Sequence of a Highly Flagellated, Fast-Swimming Archaeon, Methanocaldococcus villosus Strain KIN24-T80 (DSM 22612).</title>
        <authorList>
            <person name="Thennarasu S."/>
            <person name="Polireddy D."/>
            <person name="Antony A."/>
            <person name="Yada M.R."/>
            <person name="Algarawi S."/>
            <person name="Sivakumar N."/>
        </authorList>
    </citation>
    <scope>NUCLEOTIDE SEQUENCE [LARGE SCALE GENOMIC DNA]</scope>
    <source>
        <strain evidence="2 3">KIN24-T80</strain>
    </source>
</reference>
<feature type="transmembrane region" description="Helical" evidence="1">
    <location>
        <begin position="137"/>
        <end position="153"/>
    </location>
</feature>
<evidence type="ECO:0000313" key="3">
    <source>
        <dbReference type="Proteomes" id="UP000053695"/>
    </source>
</evidence>
<dbReference type="PATRIC" id="fig|1069083.5.peg.815"/>
<feature type="transmembrane region" description="Helical" evidence="1">
    <location>
        <begin position="12"/>
        <end position="28"/>
    </location>
</feature>
<proteinExistence type="predicted"/>
<dbReference type="STRING" id="1069083.GCA_000371805_01342"/>
<dbReference type="EMBL" id="APMM01000027">
    <property type="protein sequence ID" value="ENN96125.1"/>
    <property type="molecule type" value="Genomic_DNA"/>
</dbReference>
<comment type="caution">
    <text evidence="2">The sequence shown here is derived from an EMBL/GenBank/DDBJ whole genome shotgun (WGS) entry which is preliminary data.</text>
</comment>
<protein>
    <submittedName>
        <fullName evidence="2">Uncharacterized protein</fullName>
    </submittedName>
</protein>
<dbReference type="Proteomes" id="UP000053695">
    <property type="component" value="Unassembled WGS sequence"/>
</dbReference>
<dbReference type="OrthoDB" id="383078at2157"/>
<dbReference type="AlphaFoldDB" id="N6VQH3"/>
<accession>N6VQH3</accession>
<feature type="transmembrane region" description="Helical" evidence="1">
    <location>
        <begin position="86"/>
        <end position="103"/>
    </location>
</feature>
<keyword evidence="1" id="KW-0812">Transmembrane</keyword>
<feature type="transmembrane region" description="Helical" evidence="1">
    <location>
        <begin position="48"/>
        <end position="74"/>
    </location>
</feature>
<keyword evidence="3" id="KW-1185">Reference proteome</keyword>
<evidence type="ECO:0000313" key="2">
    <source>
        <dbReference type="EMBL" id="ENN96125.1"/>
    </source>
</evidence>
<name>N6VQH3_9EURY</name>
<keyword evidence="1" id="KW-1133">Transmembrane helix</keyword>
<organism evidence="2 3">
    <name type="scientific">Methanocaldococcus villosus KIN24-T80</name>
    <dbReference type="NCBI Taxonomy" id="1069083"/>
    <lineage>
        <taxon>Archaea</taxon>
        <taxon>Methanobacteriati</taxon>
        <taxon>Methanobacteriota</taxon>
        <taxon>Methanomada group</taxon>
        <taxon>Methanococci</taxon>
        <taxon>Methanococcales</taxon>
        <taxon>Methanocaldococcaceae</taxon>
        <taxon>Methanocaldococcus</taxon>
    </lineage>
</organism>
<feature type="transmembrane region" description="Helical" evidence="1">
    <location>
        <begin position="109"/>
        <end position="125"/>
    </location>
</feature>
<keyword evidence="1" id="KW-0472">Membrane</keyword>